<dbReference type="EC" id="3.1.3.2" evidence="3"/>
<dbReference type="SUPFAM" id="SSF53649">
    <property type="entry name" value="Alkaline phosphatase-like"/>
    <property type="match status" value="1"/>
</dbReference>
<sequence>MASTKLSLLIGLFCFLAWLGNLSTIEATGEEYQCDQVSPESLECTEVTSNLPFFDHVIVIMMENTGRPNITGNKKYMPYINELIETEMYADHYHGYTNPSLPNYIAITAGSQYWSFSDNPDQVFPHTNIADLLEERGMTWKSYAQSLPYTGYLGYTYPDDYAAVYVKKHVPFAFYPQITSNASRLKNIVPYEEILKDLEQGTLPSYSFITPDVCHDMHGQYSLHVEYESSIPEGGPSDKYCPFNDYYFLWKNGDNFVKGAITNITQSKVWKESNSVIFLTWDQAEVDFNKSTDGWQYVTAGPDSPVLFPGTVLLPAGGVYGGGPVPLVALWSKKPHHHVVYHESSNHLFTLKTILKAWNLPLLGFTTDAMQIKSFDSFFQ</sequence>
<dbReference type="InterPro" id="IPR017850">
    <property type="entry name" value="Alkaline_phosphatase_core_sf"/>
</dbReference>
<dbReference type="PANTHER" id="PTHR31956:SF8">
    <property type="entry name" value="ACID PHOSPHATASE PHOA (AFU_ORTHOLOGUE AFUA_1G03570)"/>
    <property type="match status" value="1"/>
</dbReference>
<dbReference type="GO" id="GO:0009395">
    <property type="term" value="P:phospholipid catabolic process"/>
    <property type="evidence" value="ECO:0007669"/>
    <property type="project" value="TreeGrafter"/>
</dbReference>
<evidence type="ECO:0000256" key="1">
    <source>
        <dbReference type="ARBA" id="ARBA00022801"/>
    </source>
</evidence>
<dbReference type="Proteomes" id="UP000030680">
    <property type="component" value="Unassembled WGS sequence"/>
</dbReference>
<accession>M2XKH4</accession>
<feature type="chain" id="PRO_5004028747" evidence="2">
    <location>
        <begin position="28"/>
        <end position="380"/>
    </location>
</feature>
<proteinExistence type="predicted"/>
<keyword evidence="1 3" id="KW-0378">Hydrolase</keyword>
<dbReference type="Gramene" id="EME30637">
    <property type="protein sequence ID" value="EME30637"/>
    <property type="gene ID" value="Gasu_20960"/>
</dbReference>
<reference evidence="4" key="1">
    <citation type="journal article" date="2013" name="Science">
        <title>Gene transfer from bacteria and archaea facilitated evolution of an extremophilic eukaryote.</title>
        <authorList>
            <person name="Schonknecht G."/>
            <person name="Chen W.H."/>
            <person name="Ternes C.M."/>
            <person name="Barbier G.G."/>
            <person name="Shrestha R.P."/>
            <person name="Stanke M."/>
            <person name="Brautigam A."/>
            <person name="Baker B.J."/>
            <person name="Banfield J.F."/>
            <person name="Garavito R.M."/>
            <person name="Carr K."/>
            <person name="Wilkerson C."/>
            <person name="Rensing S.A."/>
            <person name="Gagneul D."/>
            <person name="Dickenson N.E."/>
            <person name="Oesterhelt C."/>
            <person name="Lercher M.J."/>
            <person name="Weber A.P."/>
        </authorList>
    </citation>
    <scope>NUCLEOTIDE SEQUENCE [LARGE SCALE GENOMIC DNA]</scope>
    <source>
        <strain evidence="4">074W</strain>
    </source>
</reference>
<dbReference type="GO" id="GO:0003993">
    <property type="term" value="F:acid phosphatase activity"/>
    <property type="evidence" value="ECO:0007669"/>
    <property type="project" value="UniProtKB-EC"/>
</dbReference>
<keyword evidence="4" id="KW-1185">Reference proteome</keyword>
<dbReference type="KEGG" id="gsl:Gasu_20960"/>
<keyword evidence="2" id="KW-0732">Signal</keyword>
<dbReference type="EMBL" id="KB454498">
    <property type="protein sequence ID" value="EME30637.1"/>
    <property type="molecule type" value="Genomic_DNA"/>
</dbReference>
<dbReference type="eggNOG" id="ENOG502QSRP">
    <property type="taxonomic scope" value="Eukaryota"/>
</dbReference>
<dbReference type="PANTHER" id="PTHR31956">
    <property type="entry name" value="NON-SPECIFIC PHOSPHOLIPASE C4-RELATED"/>
    <property type="match status" value="1"/>
</dbReference>
<dbReference type="Pfam" id="PF04185">
    <property type="entry name" value="Phosphoesterase"/>
    <property type="match status" value="1"/>
</dbReference>
<feature type="signal peptide" evidence="2">
    <location>
        <begin position="1"/>
        <end position="27"/>
    </location>
</feature>
<dbReference type="OrthoDB" id="5135119at2759"/>
<name>M2XKH4_GALSU</name>
<evidence type="ECO:0000313" key="3">
    <source>
        <dbReference type="EMBL" id="EME30637.1"/>
    </source>
</evidence>
<gene>
    <name evidence="3" type="ORF">Gasu_20960</name>
</gene>
<evidence type="ECO:0000256" key="2">
    <source>
        <dbReference type="SAM" id="SignalP"/>
    </source>
</evidence>
<protein>
    <submittedName>
        <fullName evidence="3">Acid phosphatase</fullName>
        <ecNumber evidence="3">3.1.3.2</ecNumber>
    </submittedName>
</protein>
<dbReference type="RefSeq" id="XP_005707157.1">
    <property type="nucleotide sequence ID" value="XM_005707100.1"/>
</dbReference>
<dbReference type="AlphaFoldDB" id="M2XKH4"/>
<dbReference type="GeneID" id="17089354"/>
<dbReference type="Gene3D" id="3.40.720.10">
    <property type="entry name" value="Alkaline Phosphatase, subunit A"/>
    <property type="match status" value="1"/>
</dbReference>
<dbReference type="InterPro" id="IPR007312">
    <property type="entry name" value="Phosphoesterase"/>
</dbReference>
<dbReference type="STRING" id="130081.M2XKH4"/>
<organism evidence="3 4">
    <name type="scientific">Galdieria sulphuraria</name>
    <name type="common">Red alga</name>
    <dbReference type="NCBI Taxonomy" id="130081"/>
    <lineage>
        <taxon>Eukaryota</taxon>
        <taxon>Rhodophyta</taxon>
        <taxon>Bangiophyceae</taxon>
        <taxon>Galdieriales</taxon>
        <taxon>Galdieriaceae</taxon>
        <taxon>Galdieria</taxon>
    </lineage>
</organism>
<evidence type="ECO:0000313" key="4">
    <source>
        <dbReference type="Proteomes" id="UP000030680"/>
    </source>
</evidence>